<dbReference type="GO" id="GO:0005886">
    <property type="term" value="C:plasma membrane"/>
    <property type="evidence" value="ECO:0007669"/>
    <property type="project" value="UniProtKB-SubCell"/>
</dbReference>
<keyword evidence="3" id="KW-0472">Membrane</keyword>
<dbReference type="SUPFAM" id="SSF103473">
    <property type="entry name" value="MFS general substrate transporter"/>
    <property type="match status" value="1"/>
</dbReference>
<dbReference type="PANTHER" id="PTHR23520:SF5">
    <property type="entry name" value="TRANSPORTER, PUTATIVE (AFU_ORTHOLOGUE AFUA_3G04000)-RELATED"/>
    <property type="match status" value="1"/>
</dbReference>
<dbReference type="AlphaFoldDB" id="A0A2V2YVG9"/>
<comment type="subcellular location">
    <subcellularLocation>
        <location evidence="1">Cell membrane</location>
        <topology evidence="1">Multi-pass membrane protein</topology>
    </subcellularLocation>
</comment>
<reference evidence="4 5" key="1">
    <citation type="submission" date="2018-05" db="EMBL/GenBank/DDBJ databases">
        <title>Genomic Encyclopedia of Type Strains, Phase III (KMG-III): the genomes of soil and plant-associated and newly described type strains.</title>
        <authorList>
            <person name="Whitman W."/>
        </authorList>
    </citation>
    <scope>NUCLEOTIDE SEQUENCE [LARGE SCALE GENOMIC DNA]</scope>
    <source>
        <strain evidence="4 5">CECT 5696</strain>
    </source>
</reference>
<evidence type="ECO:0000313" key="4">
    <source>
        <dbReference type="EMBL" id="PWW05138.1"/>
    </source>
</evidence>
<feature type="transmembrane region" description="Helical" evidence="3">
    <location>
        <begin position="404"/>
        <end position="421"/>
    </location>
</feature>
<accession>A0A2V2YVG9</accession>
<feature type="transmembrane region" description="Helical" evidence="3">
    <location>
        <begin position="48"/>
        <end position="72"/>
    </location>
</feature>
<dbReference type="InterPro" id="IPR011701">
    <property type="entry name" value="MFS"/>
</dbReference>
<evidence type="ECO:0000313" key="5">
    <source>
        <dbReference type="Proteomes" id="UP000246635"/>
    </source>
</evidence>
<feature type="transmembrane region" description="Helical" evidence="3">
    <location>
        <begin position="283"/>
        <end position="301"/>
    </location>
</feature>
<proteinExistence type="predicted"/>
<dbReference type="RefSeq" id="WP_174812925.1">
    <property type="nucleotide sequence ID" value="NZ_CP054613.1"/>
</dbReference>
<dbReference type="InterPro" id="IPR036259">
    <property type="entry name" value="MFS_trans_sf"/>
</dbReference>
<feature type="transmembrane region" description="Helical" evidence="3">
    <location>
        <begin position="322"/>
        <end position="343"/>
    </location>
</feature>
<gene>
    <name evidence="4" type="ORF">DFQ01_105122</name>
</gene>
<name>A0A2V2YVG9_9BACL</name>
<dbReference type="Pfam" id="PF07690">
    <property type="entry name" value="MFS_1"/>
    <property type="match status" value="1"/>
</dbReference>
<feature type="compositionally biased region" description="Polar residues" evidence="2">
    <location>
        <begin position="211"/>
        <end position="229"/>
    </location>
</feature>
<dbReference type="Proteomes" id="UP000246635">
    <property type="component" value="Unassembled WGS sequence"/>
</dbReference>
<feature type="transmembrane region" description="Helical" evidence="3">
    <location>
        <begin position="380"/>
        <end position="398"/>
    </location>
</feature>
<comment type="caution">
    <text evidence="4">The sequence shown here is derived from an EMBL/GenBank/DDBJ whole genome shotgun (WGS) entry which is preliminary data.</text>
</comment>
<keyword evidence="3" id="KW-0812">Transmembrane</keyword>
<evidence type="ECO:0000256" key="2">
    <source>
        <dbReference type="SAM" id="MobiDB-lite"/>
    </source>
</evidence>
<keyword evidence="5" id="KW-1185">Reference proteome</keyword>
<feature type="transmembrane region" description="Helical" evidence="3">
    <location>
        <begin position="185"/>
        <end position="204"/>
    </location>
</feature>
<evidence type="ECO:0000256" key="3">
    <source>
        <dbReference type="SAM" id="Phobius"/>
    </source>
</evidence>
<feature type="transmembrane region" description="Helical" evidence="3">
    <location>
        <begin position="84"/>
        <end position="107"/>
    </location>
</feature>
<feature type="transmembrane region" description="Helical" evidence="3">
    <location>
        <begin position="470"/>
        <end position="488"/>
    </location>
</feature>
<sequence>MKAADAGTRQTKDPRRVIRLLQAVTLLRSIGQGAALTITSLYLRELGWSGASIGAVIAASSLLRIVFALFGGALSARLGAKHSLLLFEVITLAASIVMVITSVPWLVAAAVTAAGLGSGHSGSGGPAAPIERAWLGAYVKDAAKAKALYGRNALYSYAGLGAGALLACIPDRLHGAFEGTASFRLLYAIVAIITAGCIVCIWRIQGGARKPSSTAYSKPNTSAPQSDLSADTAVSKPDSAISSDAPVTARRNYIWRRSLIGLTGLTAIFFLLSWLRHTGSTEAQLITPAALFVLLIAAANYQVLRRPTTDQQAAYRSDQLRMLASSLSSVTATLTSTVTAYWFAERFGASSGVIGLVMGVSYLTAALLARITSGGTGREATLRTIISLQIVAILLLLVLPWVSAFWLAALIEIGCTACNLGTRGNRTALMMEERGRRKRDFLSRVNIIAVRLTAVLWPGAFVHFVDEGYYVPPFYFAAAMQLVSALLFRRVYRATEQKLVHAEAKHKETTTA</sequence>
<dbReference type="GO" id="GO:0022857">
    <property type="term" value="F:transmembrane transporter activity"/>
    <property type="evidence" value="ECO:0007669"/>
    <property type="project" value="InterPro"/>
</dbReference>
<feature type="region of interest" description="Disordered" evidence="2">
    <location>
        <begin position="209"/>
        <end position="242"/>
    </location>
</feature>
<evidence type="ECO:0000256" key="1">
    <source>
        <dbReference type="ARBA" id="ARBA00004651"/>
    </source>
</evidence>
<dbReference type="Gene3D" id="1.20.1250.20">
    <property type="entry name" value="MFS general substrate transporter like domains"/>
    <property type="match status" value="2"/>
</dbReference>
<keyword evidence="3" id="KW-1133">Transmembrane helix</keyword>
<protein>
    <submittedName>
        <fullName evidence="4">MFS transporter</fullName>
    </submittedName>
</protein>
<dbReference type="PANTHER" id="PTHR23520">
    <property type="entry name" value="TRANSPORTER, PUTATIVE (AFU_ORTHOLOGUE AFUA_3G04000)-RELATED"/>
    <property type="match status" value="1"/>
</dbReference>
<dbReference type="EMBL" id="QGTQ01000005">
    <property type="protein sequence ID" value="PWW05138.1"/>
    <property type="molecule type" value="Genomic_DNA"/>
</dbReference>
<feature type="transmembrane region" description="Helical" evidence="3">
    <location>
        <begin position="441"/>
        <end position="464"/>
    </location>
</feature>
<organism evidence="4 5">
    <name type="scientific">Paenibacillus cellulosilyticus</name>
    <dbReference type="NCBI Taxonomy" id="375489"/>
    <lineage>
        <taxon>Bacteria</taxon>
        <taxon>Bacillati</taxon>
        <taxon>Bacillota</taxon>
        <taxon>Bacilli</taxon>
        <taxon>Bacillales</taxon>
        <taxon>Paenibacillaceae</taxon>
        <taxon>Paenibacillus</taxon>
    </lineage>
</organism>
<feature type="transmembrane region" description="Helical" evidence="3">
    <location>
        <begin position="259"/>
        <end position="277"/>
    </location>
</feature>
<feature type="transmembrane region" description="Helical" evidence="3">
    <location>
        <begin position="349"/>
        <end position="368"/>
    </location>
</feature>